<proteinExistence type="predicted"/>
<evidence type="ECO:0000313" key="2">
    <source>
        <dbReference type="Proteomes" id="UP000001075"/>
    </source>
</evidence>
<organism evidence="1 2">
    <name type="scientific">Cricetulus griseus</name>
    <name type="common">Chinese hamster</name>
    <name type="synonym">Cricetulus barabensis griseus</name>
    <dbReference type="NCBI Taxonomy" id="10029"/>
    <lineage>
        <taxon>Eukaryota</taxon>
        <taxon>Metazoa</taxon>
        <taxon>Chordata</taxon>
        <taxon>Craniata</taxon>
        <taxon>Vertebrata</taxon>
        <taxon>Euteleostomi</taxon>
        <taxon>Mammalia</taxon>
        <taxon>Eutheria</taxon>
        <taxon>Euarchontoglires</taxon>
        <taxon>Glires</taxon>
        <taxon>Rodentia</taxon>
        <taxon>Myomorpha</taxon>
        <taxon>Muroidea</taxon>
        <taxon>Cricetidae</taxon>
        <taxon>Cricetinae</taxon>
        <taxon>Cricetulus</taxon>
    </lineage>
</organism>
<sequence length="51" mass="5867">MRCDKVNEVTVEQLVQQHPHITFSTVLQDCKRTLERAYQMGWTPNMSAASS</sequence>
<gene>
    <name evidence="1" type="ORF">I79_005417</name>
</gene>
<name>G3H547_CRIGR</name>
<reference evidence="2" key="1">
    <citation type="journal article" date="2011" name="Nat. Biotechnol.">
        <title>The genomic sequence of the Chinese hamster ovary (CHO)-K1 cell line.</title>
        <authorList>
            <person name="Xu X."/>
            <person name="Nagarajan H."/>
            <person name="Lewis N.E."/>
            <person name="Pan S."/>
            <person name="Cai Z."/>
            <person name="Liu X."/>
            <person name="Chen W."/>
            <person name="Xie M."/>
            <person name="Wang W."/>
            <person name="Hammond S."/>
            <person name="Andersen M.R."/>
            <person name="Neff N."/>
            <person name="Passarelli B."/>
            <person name="Koh W."/>
            <person name="Fan H.C."/>
            <person name="Wang J."/>
            <person name="Gui Y."/>
            <person name="Lee K.H."/>
            <person name="Betenbaugh M.J."/>
            <person name="Quake S.R."/>
            <person name="Famili I."/>
            <person name="Palsson B.O."/>
            <person name="Wang J."/>
        </authorList>
    </citation>
    <scope>NUCLEOTIDE SEQUENCE [LARGE SCALE GENOMIC DNA]</scope>
    <source>
        <strain evidence="2">CHO K1 cell line</strain>
    </source>
</reference>
<dbReference type="STRING" id="10029.G3H547"/>
<dbReference type="InParanoid" id="G3H547"/>
<dbReference type="AlphaFoldDB" id="G3H547"/>
<evidence type="ECO:0000313" key="1">
    <source>
        <dbReference type="EMBL" id="EGW04020.1"/>
    </source>
</evidence>
<accession>G3H547</accession>
<dbReference type="EMBL" id="JH000153">
    <property type="protein sequence ID" value="EGW04020.1"/>
    <property type="molecule type" value="Genomic_DNA"/>
</dbReference>
<protein>
    <submittedName>
        <fullName evidence="1">F-box/LRR-repeat protein 17</fullName>
    </submittedName>
</protein>
<dbReference type="Proteomes" id="UP000001075">
    <property type="component" value="Unassembled WGS sequence"/>
</dbReference>